<dbReference type="InParanoid" id="A0A2H3D7B2"/>
<dbReference type="OrthoDB" id="2104739at2759"/>
<sequence length="87" mass="10225">MSITRLEIWFEKTPPSRTTTQSNPSFPTPRNNIHRPRQREPPRSILALHATCAKVAQFMGWRSILISKTALWKTWVSKQKMEAQRKH</sequence>
<evidence type="ECO:0000256" key="1">
    <source>
        <dbReference type="SAM" id="MobiDB-lite"/>
    </source>
</evidence>
<evidence type="ECO:0000313" key="3">
    <source>
        <dbReference type="Proteomes" id="UP000217790"/>
    </source>
</evidence>
<name>A0A2H3D7B2_ARMGA</name>
<protein>
    <submittedName>
        <fullName evidence="2">Uncharacterized protein</fullName>
    </submittedName>
</protein>
<evidence type="ECO:0000313" key="2">
    <source>
        <dbReference type="EMBL" id="PBK91121.1"/>
    </source>
</evidence>
<keyword evidence="3" id="KW-1185">Reference proteome</keyword>
<reference evidence="3" key="1">
    <citation type="journal article" date="2017" name="Nat. Ecol. Evol.">
        <title>Genome expansion and lineage-specific genetic innovations in the forest pathogenic fungi Armillaria.</title>
        <authorList>
            <person name="Sipos G."/>
            <person name="Prasanna A.N."/>
            <person name="Walter M.C."/>
            <person name="O'Connor E."/>
            <person name="Balint B."/>
            <person name="Krizsan K."/>
            <person name="Kiss B."/>
            <person name="Hess J."/>
            <person name="Varga T."/>
            <person name="Slot J."/>
            <person name="Riley R."/>
            <person name="Boka B."/>
            <person name="Rigling D."/>
            <person name="Barry K."/>
            <person name="Lee J."/>
            <person name="Mihaltcheva S."/>
            <person name="LaButti K."/>
            <person name="Lipzen A."/>
            <person name="Waldron R."/>
            <person name="Moloney N.M."/>
            <person name="Sperisen C."/>
            <person name="Kredics L."/>
            <person name="Vagvoelgyi C."/>
            <person name="Patrignani A."/>
            <person name="Fitzpatrick D."/>
            <person name="Nagy I."/>
            <person name="Doyle S."/>
            <person name="Anderson J.B."/>
            <person name="Grigoriev I.V."/>
            <person name="Gueldener U."/>
            <person name="Muensterkoetter M."/>
            <person name="Nagy L.G."/>
        </authorList>
    </citation>
    <scope>NUCLEOTIDE SEQUENCE [LARGE SCALE GENOMIC DNA]</scope>
    <source>
        <strain evidence="3">Ar21-2</strain>
    </source>
</reference>
<proteinExistence type="predicted"/>
<organism evidence="2 3">
    <name type="scientific">Armillaria gallica</name>
    <name type="common">Bulbous honey fungus</name>
    <name type="synonym">Armillaria bulbosa</name>
    <dbReference type="NCBI Taxonomy" id="47427"/>
    <lineage>
        <taxon>Eukaryota</taxon>
        <taxon>Fungi</taxon>
        <taxon>Dikarya</taxon>
        <taxon>Basidiomycota</taxon>
        <taxon>Agaricomycotina</taxon>
        <taxon>Agaricomycetes</taxon>
        <taxon>Agaricomycetidae</taxon>
        <taxon>Agaricales</taxon>
        <taxon>Marasmiineae</taxon>
        <taxon>Physalacriaceae</taxon>
        <taxon>Armillaria</taxon>
    </lineage>
</organism>
<gene>
    <name evidence="2" type="ORF">ARMGADRAFT_1082331</name>
</gene>
<dbReference type="AlphaFoldDB" id="A0A2H3D7B2"/>
<accession>A0A2H3D7B2</accession>
<feature type="region of interest" description="Disordered" evidence="1">
    <location>
        <begin position="12"/>
        <end position="40"/>
    </location>
</feature>
<feature type="compositionally biased region" description="Polar residues" evidence="1">
    <location>
        <begin position="15"/>
        <end position="31"/>
    </location>
</feature>
<dbReference type="EMBL" id="KZ293663">
    <property type="protein sequence ID" value="PBK91121.1"/>
    <property type="molecule type" value="Genomic_DNA"/>
</dbReference>
<dbReference type="Proteomes" id="UP000217790">
    <property type="component" value="Unassembled WGS sequence"/>
</dbReference>